<dbReference type="PANTHER" id="PTHR21087:SF16">
    <property type="entry name" value="SHIKIMATE KINASE 1, CHLOROPLASTIC"/>
    <property type="match status" value="1"/>
</dbReference>
<reference evidence="8" key="1">
    <citation type="journal article" date="2015" name="Genome Announc.">
        <title>Complete Genome Sequence of the Bacteriochlorophyll b-Producing Photosynthetic Bacterium Blastochloris viridis.</title>
        <authorList>
            <person name="Tsukatani Y."/>
            <person name="Hirose Y."/>
            <person name="Harada J."/>
            <person name="Misawa N."/>
            <person name="Mori K."/>
            <person name="Inoue K."/>
            <person name="Tamiaki H."/>
        </authorList>
    </citation>
    <scope>NUCLEOTIDE SEQUENCE [LARGE SCALE GENOMIC DNA]</scope>
    <source>
        <strain evidence="8">DSM 133</strain>
    </source>
</reference>
<dbReference type="KEGG" id="bvr:BVIR_280"/>
<comment type="caution">
    <text evidence="7">Lacks conserved residue(s) required for the propagation of feature annotation.</text>
</comment>
<dbReference type="PATRIC" id="fig|1079.6.peg.294"/>
<evidence type="ECO:0000256" key="3">
    <source>
        <dbReference type="ARBA" id="ARBA00022741"/>
    </source>
</evidence>
<dbReference type="EC" id="2.7.1.71" evidence="7"/>
<evidence type="ECO:0000256" key="6">
    <source>
        <dbReference type="ARBA" id="ARBA00023141"/>
    </source>
</evidence>
<comment type="cofactor">
    <cofactor evidence="7">
        <name>Mg(2+)</name>
        <dbReference type="ChEBI" id="CHEBI:18420"/>
    </cofactor>
    <text evidence="7">Binds 1 Mg(2+) ion per subunit.</text>
</comment>
<comment type="function">
    <text evidence="7">Catalyzes the specific phosphorylation of the 3-hydroxyl group of shikimic acid using ATP as a cosubstrate.</text>
</comment>
<dbReference type="Gene3D" id="3.40.50.300">
    <property type="entry name" value="P-loop containing nucleotide triphosphate hydrolases"/>
    <property type="match status" value="1"/>
</dbReference>
<dbReference type="NCBIfam" id="NF010552">
    <property type="entry name" value="PRK13946.1"/>
    <property type="match status" value="1"/>
</dbReference>
<dbReference type="OrthoDB" id="9800332at2"/>
<accession>A0A0H5B8U6</accession>
<comment type="subcellular location">
    <subcellularLocation>
        <location evidence="7">Cytoplasm</location>
    </subcellularLocation>
</comment>
<evidence type="ECO:0000313" key="9">
    <source>
        <dbReference type="EMBL" id="CUU44017.1"/>
    </source>
</evidence>
<dbReference type="STRING" id="1079.BVIR_280"/>
<feature type="binding site" evidence="7">
    <location>
        <position position="54"/>
    </location>
    <ligand>
        <name>substrate</name>
    </ligand>
</feature>
<keyword evidence="3 7" id="KW-0547">Nucleotide-binding</keyword>
<keyword evidence="10" id="KW-1185">Reference proteome</keyword>
<dbReference type="EMBL" id="AP014854">
    <property type="protein sequence ID" value="BAR98642.1"/>
    <property type="molecule type" value="Genomic_DNA"/>
</dbReference>
<evidence type="ECO:0000256" key="5">
    <source>
        <dbReference type="ARBA" id="ARBA00022840"/>
    </source>
</evidence>
<dbReference type="InterPro" id="IPR031322">
    <property type="entry name" value="Shikimate/glucono_kinase"/>
</dbReference>
<keyword evidence="4 7" id="KW-0418">Kinase</keyword>
<dbReference type="GO" id="GO:0000287">
    <property type="term" value="F:magnesium ion binding"/>
    <property type="evidence" value="ECO:0007669"/>
    <property type="project" value="UniProtKB-UniRule"/>
</dbReference>
<proteinExistence type="inferred from homology"/>
<dbReference type="SUPFAM" id="SSF52540">
    <property type="entry name" value="P-loop containing nucleoside triphosphate hydrolases"/>
    <property type="match status" value="1"/>
</dbReference>
<dbReference type="UniPathway" id="UPA00053">
    <property type="reaction ID" value="UER00088"/>
</dbReference>
<feature type="binding site" evidence="7">
    <location>
        <begin position="32"/>
        <end position="37"/>
    </location>
    <ligand>
        <name>ATP</name>
        <dbReference type="ChEBI" id="CHEBI:30616"/>
    </ligand>
</feature>
<dbReference type="GO" id="GO:0005829">
    <property type="term" value="C:cytosol"/>
    <property type="evidence" value="ECO:0007669"/>
    <property type="project" value="TreeGrafter"/>
</dbReference>
<evidence type="ECO:0000256" key="1">
    <source>
        <dbReference type="ARBA" id="ARBA00022605"/>
    </source>
</evidence>
<comment type="catalytic activity">
    <reaction evidence="7">
        <text>shikimate + ATP = 3-phosphoshikimate + ADP + H(+)</text>
        <dbReference type="Rhea" id="RHEA:13121"/>
        <dbReference type="ChEBI" id="CHEBI:15378"/>
        <dbReference type="ChEBI" id="CHEBI:30616"/>
        <dbReference type="ChEBI" id="CHEBI:36208"/>
        <dbReference type="ChEBI" id="CHEBI:145989"/>
        <dbReference type="ChEBI" id="CHEBI:456216"/>
        <dbReference type="EC" id="2.7.1.71"/>
    </reaction>
</comment>
<name>A0A0H5B8U6_BLAVI</name>
<keyword evidence="7" id="KW-0963">Cytoplasm</keyword>
<evidence type="ECO:0000256" key="7">
    <source>
        <dbReference type="HAMAP-Rule" id="MF_00109"/>
    </source>
</evidence>
<dbReference type="HAMAP" id="MF_00109">
    <property type="entry name" value="Shikimate_kinase"/>
    <property type="match status" value="1"/>
</dbReference>
<evidence type="ECO:0000256" key="2">
    <source>
        <dbReference type="ARBA" id="ARBA00022679"/>
    </source>
</evidence>
<reference evidence="10" key="3">
    <citation type="journal article" date="2016" name="Genome Announc.">
        <title>Revised genome sequence of the purple photosynthetic bacterium Blastochloris viridis.</title>
        <authorList>
            <person name="Liu L.N."/>
            <person name="Faulkner M."/>
            <person name="Liu X."/>
            <person name="Huang F."/>
            <person name="Darby A.C."/>
            <person name="Hall N."/>
        </authorList>
    </citation>
    <scope>NUCLEOTIDE SEQUENCE [LARGE SCALE GENOMIC DNA]</scope>
    <source>
        <strain evidence="10">ATCC 19567 / DSM 133 / F</strain>
    </source>
</reference>
<keyword evidence="6 7" id="KW-0057">Aromatic amino acid biosynthesis</keyword>
<dbReference type="AlphaFoldDB" id="A0A0H5B8U6"/>
<dbReference type="PRINTS" id="PR01100">
    <property type="entry name" value="SHIKIMTKNASE"/>
</dbReference>
<dbReference type="RefSeq" id="WP_055036115.1">
    <property type="nucleotide sequence ID" value="NZ_AP014854.2"/>
</dbReference>
<evidence type="ECO:0000313" key="8">
    <source>
        <dbReference type="EMBL" id="BAR98642.1"/>
    </source>
</evidence>
<keyword evidence="5 7" id="KW-0067">ATP-binding</keyword>
<organism evidence="9 10">
    <name type="scientific">Blastochloris viridis</name>
    <name type="common">Rhodopseudomonas viridis</name>
    <dbReference type="NCBI Taxonomy" id="1079"/>
    <lineage>
        <taxon>Bacteria</taxon>
        <taxon>Pseudomonadati</taxon>
        <taxon>Pseudomonadota</taxon>
        <taxon>Alphaproteobacteria</taxon>
        <taxon>Hyphomicrobiales</taxon>
        <taxon>Blastochloridaceae</taxon>
        <taxon>Blastochloris</taxon>
    </lineage>
</organism>
<dbReference type="CDD" id="cd00464">
    <property type="entry name" value="SK"/>
    <property type="match status" value="1"/>
</dbReference>
<dbReference type="InterPro" id="IPR000623">
    <property type="entry name" value="Shikimate_kinase/TSH1"/>
</dbReference>
<dbReference type="GO" id="GO:0009423">
    <property type="term" value="P:chorismate biosynthetic process"/>
    <property type="evidence" value="ECO:0007669"/>
    <property type="project" value="UniProtKB-UniRule"/>
</dbReference>
<dbReference type="GO" id="GO:0005524">
    <property type="term" value="F:ATP binding"/>
    <property type="evidence" value="ECO:0007669"/>
    <property type="project" value="UniProtKB-UniRule"/>
</dbReference>
<dbReference type="GO" id="GO:0008652">
    <property type="term" value="P:amino acid biosynthetic process"/>
    <property type="evidence" value="ECO:0007669"/>
    <property type="project" value="UniProtKB-KW"/>
</dbReference>
<feature type="binding site" evidence="7">
    <location>
        <position position="138"/>
    </location>
    <ligand>
        <name>ATP</name>
        <dbReference type="ChEBI" id="CHEBI:30616"/>
    </ligand>
</feature>
<protein>
    <recommendedName>
        <fullName evidence="7">Shikimate kinase</fullName>
        <shortName evidence="7">SK</shortName>
        <ecNumber evidence="7">2.7.1.71</ecNumber>
    </recommendedName>
</protein>
<feature type="binding site" evidence="7">
    <location>
        <position position="157"/>
    </location>
    <ligand>
        <name>substrate</name>
    </ligand>
</feature>
<comment type="subunit">
    <text evidence="7">Monomer.</text>
</comment>
<feature type="binding site" evidence="7">
    <location>
        <position position="78"/>
    </location>
    <ligand>
        <name>substrate</name>
    </ligand>
</feature>
<dbReference type="Pfam" id="PF01202">
    <property type="entry name" value="SKI"/>
    <property type="match status" value="1"/>
</dbReference>
<reference evidence="9" key="2">
    <citation type="submission" date="2015-11" db="EMBL/GenBank/DDBJ databases">
        <authorList>
            <person name="Zhang Y."/>
            <person name="Guo Z."/>
        </authorList>
    </citation>
    <scope>NUCLEOTIDE SEQUENCE</scope>
    <source>
        <strain evidence="9">1</strain>
    </source>
</reference>
<dbReference type="GO" id="GO:0004765">
    <property type="term" value="F:shikimate kinase activity"/>
    <property type="evidence" value="ECO:0007669"/>
    <property type="project" value="UniProtKB-UniRule"/>
</dbReference>
<dbReference type="EMBL" id="LN907867">
    <property type="protein sequence ID" value="CUU44017.1"/>
    <property type="molecule type" value="Genomic_DNA"/>
</dbReference>
<dbReference type="InterPro" id="IPR027417">
    <property type="entry name" value="P-loop_NTPase"/>
</dbReference>
<dbReference type="GO" id="GO:0009073">
    <property type="term" value="P:aromatic amino acid family biosynthetic process"/>
    <property type="evidence" value="ECO:0007669"/>
    <property type="project" value="UniProtKB-KW"/>
</dbReference>
<sequence>MTALARTETDDRPFKLRAGLGSRSVVLIGMMGAGKSTVGKRLATRLGLPFADADTEIEAAAGMTVAEIFKNHGEPAFRDGEARVIRRLVEGTSQVIATGGGAYMRPETRAIIRERAISVWLKADFDVLMRRVRRRADRPLLKAPDPEGVMRRLIEERYPVYAEADITVLSRDVSQDVIVEEILAALTDHVTSSVSLDSANADPC</sequence>
<evidence type="ECO:0000256" key="4">
    <source>
        <dbReference type="ARBA" id="ARBA00022777"/>
    </source>
</evidence>
<dbReference type="PANTHER" id="PTHR21087">
    <property type="entry name" value="SHIKIMATE KINASE"/>
    <property type="match status" value="1"/>
</dbReference>
<keyword evidence="7" id="KW-0460">Magnesium</keyword>
<keyword evidence="1 7" id="KW-0028">Amino-acid biosynthesis</keyword>
<evidence type="ECO:0000313" key="10">
    <source>
        <dbReference type="Proteomes" id="UP000065734"/>
    </source>
</evidence>
<gene>
    <name evidence="9" type="primary">aroK_1</name>
    <name evidence="7" type="synonym">aroK</name>
    <name evidence="8" type="ORF">BV133_1049</name>
    <name evidence="9" type="ORF">BVIRIDIS_30460</name>
</gene>
<dbReference type="Proteomes" id="UP000065734">
    <property type="component" value="Chromosome I"/>
</dbReference>
<feature type="binding site" evidence="7">
    <location>
        <position position="100"/>
    </location>
    <ligand>
        <name>substrate</name>
    </ligand>
</feature>
<comment type="pathway">
    <text evidence="7">Metabolic intermediate biosynthesis; chorismate biosynthesis; chorismate from D-erythrose 4-phosphate and phosphoenolpyruvate: step 5/7.</text>
</comment>
<feature type="binding site" evidence="7">
    <location>
        <position position="36"/>
    </location>
    <ligand>
        <name>Mg(2+)</name>
        <dbReference type="ChEBI" id="CHEBI:18420"/>
    </ligand>
</feature>
<keyword evidence="7" id="KW-0479">Metal-binding</keyword>
<comment type="similarity">
    <text evidence="7">Belongs to the shikimate kinase family.</text>
</comment>
<keyword evidence="2 7" id="KW-0808">Transferase</keyword>